<organism evidence="2 3">
    <name type="scientific">Candidozyma duobushaemuli</name>
    <dbReference type="NCBI Taxonomy" id="1231522"/>
    <lineage>
        <taxon>Eukaryota</taxon>
        <taxon>Fungi</taxon>
        <taxon>Dikarya</taxon>
        <taxon>Ascomycota</taxon>
        <taxon>Saccharomycotina</taxon>
        <taxon>Pichiomycetes</taxon>
        <taxon>Metschnikowiaceae</taxon>
        <taxon>Candidozyma</taxon>
    </lineage>
</organism>
<feature type="region of interest" description="Disordered" evidence="1">
    <location>
        <begin position="1"/>
        <end position="30"/>
    </location>
</feature>
<feature type="compositionally biased region" description="Basic and acidic residues" evidence="1">
    <location>
        <begin position="128"/>
        <end position="147"/>
    </location>
</feature>
<feature type="compositionally biased region" description="Polar residues" evidence="1">
    <location>
        <begin position="245"/>
        <end position="257"/>
    </location>
</feature>
<reference evidence="2 3" key="1">
    <citation type="submission" date="2017-12" db="EMBL/GenBank/DDBJ databases">
        <title>Genome Sequence of the Amphotericin B-resistant Candida duobushaemulonii strain, B09383.</title>
        <authorList>
            <person name="Chow N.A."/>
            <person name="Gade L."/>
            <person name="Batra D."/>
            <person name="Rowe L.A."/>
            <person name="Loparev V.N."/>
            <person name="Litvintseva A.P."/>
        </authorList>
    </citation>
    <scope>NUCLEOTIDE SEQUENCE [LARGE SCALE GENOMIC DNA]</scope>
    <source>
        <strain evidence="2 3">B09383</strain>
    </source>
</reference>
<dbReference type="EMBL" id="PKFP01000008">
    <property type="protein sequence ID" value="PVH17444.1"/>
    <property type="molecule type" value="Genomic_DNA"/>
</dbReference>
<evidence type="ECO:0000313" key="2">
    <source>
        <dbReference type="EMBL" id="PVH17444.1"/>
    </source>
</evidence>
<dbReference type="VEuPathDB" id="FungiDB:CXQ87_000330"/>
<sequence length="286" mass="31636">MSESSPVDDRNESPGDRPKEHVENTVFPFSPERGGFDHIKAYQEQCNSGAFSFAPSPPLRVKTLPDFKSRREIQPQRFSLPANLTKIRSTGKLSHVHSLDEFPIYGSSAIVEDQYGSEVSNSVTPNFEIDHGRHDPPEPTEQVERPELPSGLFMDPFSEYMSDRLARFRPSDGQSDPNAPLDFAHPYQATDETPRQPIWTNWFSGRRQSGQTAQDNAPAPAGSPVMEETSAQNGSSLFLPRNSPGIINNEPSPTALESTPRAEALEDIKIADNEGASSSMCTWCLC</sequence>
<feature type="region of interest" description="Disordered" evidence="1">
    <location>
        <begin position="128"/>
        <end position="148"/>
    </location>
</feature>
<proteinExistence type="predicted"/>
<dbReference type="AlphaFoldDB" id="A0A2V1AIJ3"/>
<protein>
    <submittedName>
        <fullName evidence="2">Uncharacterized protein</fullName>
    </submittedName>
</protein>
<dbReference type="Proteomes" id="UP000244406">
    <property type="component" value="Unassembled WGS sequence"/>
</dbReference>
<dbReference type="RefSeq" id="XP_025338384.1">
    <property type="nucleotide sequence ID" value="XM_025478911.1"/>
</dbReference>
<evidence type="ECO:0000256" key="1">
    <source>
        <dbReference type="SAM" id="MobiDB-lite"/>
    </source>
</evidence>
<feature type="region of interest" description="Disordered" evidence="1">
    <location>
        <begin position="168"/>
        <end position="259"/>
    </location>
</feature>
<name>A0A2V1AIJ3_9ASCO</name>
<feature type="compositionally biased region" description="Basic and acidic residues" evidence="1">
    <location>
        <begin position="7"/>
        <end position="23"/>
    </location>
</feature>
<gene>
    <name evidence="2" type="ORF">CXQ87_000330</name>
</gene>
<keyword evidence="3" id="KW-1185">Reference proteome</keyword>
<accession>A0A2V1AIJ3</accession>
<dbReference type="GeneID" id="37000332"/>
<comment type="caution">
    <text evidence="2">The sequence shown here is derived from an EMBL/GenBank/DDBJ whole genome shotgun (WGS) entry which is preliminary data.</text>
</comment>
<feature type="compositionally biased region" description="Polar residues" evidence="1">
    <location>
        <begin position="198"/>
        <end position="215"/>
    </location>
</feature>
<evidence type="ECO:0000313" key="3">
    <source>
        <dbReference type="Proteomes" id="UP000244406"/>
    </source>
</evidence>